<evidence type="ECO:0000256" key="5">
    <source>
        <dbReference type="ARBA" id="ARBA00022824"/>
    </source>
</evidence>
<evidence type="ECO:0000256" key="9">
    <source>
        <dbReference type="ARBA" id="ARBA00023136"/>
    </source>
</evidence>
<evidence type="ECO:0000256" key="3">
    <source>
        <dbReference type="ARBA" id="ARBA00022448"/>
    </source>
</evidence>
<keyword evidence="3" id="KW-0813">Transport</keyword>
<feature type="transmembrane region" description="Helical" evidence="10">
    <location>
        <begin position="97"/>
        <end position="119"/>
    </location>
</feature>
<dbReference type="GO" id="GO:0006886">
    <property type="term" value="P:intracellular protein transport"/>
    <property type="evidence" value="ECO:0007669"/>
    <property type="project" value="InterPro"/>
</dbReference>
<dbReference type="InterPro" id="IPR030671">
    <property type="entry name" value="Sec61-beta/Sbh"/>
</dbReference>
<dbReference type="OrthoDB" id="5401193at2759"/>
<evidence type="ECO:0000256" key="1">
    <source>
        <dbReference type="ARBA" id="ARBA00004389"/>
    </source>
</evidence>
<evidence type="ECO:0000256" key="6">
    <source>
        <dbReference type="ARBA" id="ARBA00022927"/>
    </source>
</evidence>
<keyword evidence="9 10" id="KW-0472">Membrane</keyword>
<organism evidence="11">
    <name type="scientific">Cryptosporidium canis</name>
    <dbReference type="NCBI Taxonomy" id="195482"/>
    <lineage>
        <taxon>Eukaryota</taxon>
        <taxon>Sar</taxon>
        <taxon>Alveolata</taxon>
        <taxon>Apicomplexa</taxon>
        <taxon>Conoidasida</taxon>
        <taxon>Coccidia</taxon>
        <taxon>Eucoccidiorida</taxon>
        <taxon>Eimeriorina</taxon>
        <taxon>Cryptosporidiidae</taxon>
        <taxon>Cryptosporidium</taxon>
    </lineage>
</organism>
<comment type="caution">
    <text evidence="11">The sequence shown here is derived from an EMBL/GenBank/DDBJ whole genome shotgun (WGS) entry which is preliminary data.</text>
</comment>
<evidence type="ECO:0000256" key="7">
    <source>
        <dbReference type="ARBA" id="ARBA00022989"/>
    </source>
</evidence>
<sequence>MLTRLLTDPIDKKRSTIREFFKCGSSWEGFNCKIRHNEVSAEKTFKNCRIFPTLFTHLLFYHSRQRRALASSATSSRENLAQNLMSYYSDDTPGLKLGPMTVLVMTLAYMSIVIVLHILGKFKEAVMG</sequence>
<dbReference type="PANTHER" id="PTHR13509">
    <property type="entry name" value="SEC61 SUBUNIT BETA"/>
    <property type="match status" value="1"/>
</dbReference>
<evidence type="ECO:0000256" key="8">
    <source>
        <dbReference type="ARBA" id="ARBA00023010"/>
    </source>
</evidence>
<keyword evidence="6" id="KW-0653">Protein transport</keyword>
<evidence type="ECO:0000256" key="10">
    <source>
        <dbReference type="SAM" id="Phobius"/>
    </source>
</evidence>
<gene>
    <name evidence="11" type="ORF">OJ253_1540</name>
</gene>
<reference evidence="11" key="1">
    <citation type="submission" date="2022-10" db="EMBL/GenBank/DDBJ databases">
        <title>Adaptive evolution leads to modifications in subtelomeric GC content in a zoonotic Cryptosporidium species.</title>
        <authorList>
            <person name="Li J."/>
            <person name="Feng Y."/>
            <person name="Xiao L."/>
        </authorList>
    </citation>
    <scope>NUCLEOTIDE SEQUENCE</scope>
    <source>
        <strain evidence="11">33844</strain>
    </source>
</reference>
<keyword evidence="5" id="KW-0256">Endoplasmic reticulum</keyword>
<dbReference type="Proteomes" id="UP001067231">
    <property type="component" value="Unassembled WGS sequence"/>
</dbReference>
<evidence type="ECO:0000256" key="4">
    <source>
        <dbReference type="ARBA" id="ARBA00022692"/>
    </source>
</evidence>
<comment type="subcellular location">
    <subcellularLocation>
        <location evidence="1">Endoplasmic reticulum membrane</location>
        <topology evidence="1">Single-pass membrane protein</topology>
    </subcellularLocation>
</comment>
<comment type="similarity">
    <text evidence="2">Belongs to the SEC61-beta family.</text>
</comment>
<dbReference type="InterPro" id="IPR016482">
    <property type="entry name" value="SecG/Sec61-beta/Sbh"/>
</dbReference>
<keyword evidence="7 10" id="KW-1133">Transmembrane helix</keyword>
<dbReference type="Pfam" id="PF03911">
    <property type="entry name" value="Sec61_beta"/>
    <property type="match status" value="1"/>
</dbReference>
<accession>A0A9D5DHK6</accession>
<evidence type="ECO:0008006" key="12">
    <source>
        <dbReference type="Google" id="ProtNLM"/>
    </source>
</evidence>
<evidence type="ECO:0000256" key="2">
    <source>
        <dbReference type="ARBA" id="ARBA00006103"/>
    </source>
</evidence>
<keyword evidence="4 10" id="KW-0812">Transmembrane</keyword>
<protein>
    <recommendedName>
        <fullName evidence="12">Sec61beta family protein</fullName>
    </recommendedName>
</protein>
<dbReference type="AlphaFoldDB" id="A0A9D5DHK6"/>
<dbReference type="EMBL" id="JAPCXC010000034">
    <property type="protein sequence ID" value="KAJ1609437.1"/>
    <property type="molecule type" value="Genomic_DNA"/>
</dbReference>
<name>A0A9D5DHK6_9CRYT</name>
<proteinExistence type="inferred from homology"/>
<evidence type="ECO:0000313" key="11">
    <source>
        <dbReference type="EMBL" id="KAJ1609437.1"/>
    </source>
</evidence>
<dbReference type="GO" id="GO:0005784">
    <property type="term" value="C:Sec61 translocon complex"/>
    <property type="evidence" value="ECO:0007669"/>
    <property type="project" value="InterPro"/>
</dbReference>
<keyword evidence="8" id="KW-0811">Translocation</keyword>